<name>A0ABQ1YH26_9BACL</name>
<sequence>MKFSEVESSSWDELRPYLDTCLIPVTGLTGKEQPHEVTEALERLRDILDLVEIPFKGRTITYPSIQYGRENIVEFINEICHNVKSSGFKFVFLISADVNLLDLSLSNIDLVVTPQGFTGSESSLSKTGIQDKIQLIWQSGGVV</sequence>
<dbReference type="Pfam" id="PF10673">
    <property type="entry name" value="DUF2487"/>
    <property type="match status" value="1"/>
</dbReference>
<dbReference type="Proteomes" id="UP000659344">
    <property type="component" value="Unassembled WGS sequence"/>
</dbReference>
<keyword evidence="2" id="KW-1185">Reference proteome</keyword>
<comment type="caution">
    <text evidence="1">The sequence shown here is derived from an EMBL/GenBank/DDBJ whole genome shotgun (WGS) entry which is preliminary data.</text>
</comment>
<gene>
    <name evidence="1" type="ORF">GCM10008013_23960</name>
</gene>
<reference evidence="2" key="1">
    <citation type="journal article" date="2019" name="Int. J. Syst. Evol. Microbiol.">
        <title>The Global Catalogue of Microorganisms (GCM) 10K type strain sequencing project: providing services to taxonomists for standard genome sequencing and annotation.</title>
        <authorList>
            <consortium name="The Broad Institute Genomics Platform"/>
            <consortium name="The Broad Institute Genome Sequencing Center for Infectious Disease"/>
            <person name="Wu L."/>
            <person name="Ma J."/>
        </authorList>
    </citation>
    <scope>NUCLEOTIDE SEQUENCE [LARGE SCALE GENOMIC DNA]</scope>
    <source>
        <strain evidence="2">CGMCC 1.12769</strain>
    </source>
</reference>
<dbReference type="InterPro" id="IPR019615">
    <property type="entry name" value="DUF2487"/>
</dbReference>
<organism evidence="1 2">
    <name type="scientific">Paenibacillus segetis</name>
    <dbReference type="NCBI Taxonomy" id="1325360"/>
    <lineage>
        <taxon>Bacteria</taxon>
        <taxon>Bacillati</taxon>
        <taxon>Bacillota</taxon>
        <taxon>Bacilli</taxon>
        <taxon>Bacillales</taxon>
        <taxon>Paenibacillaceae</taxon>
        <taxon>Paenibacillus</taxon>
    </lineage>
</organism>
<proteinExistence type="predicted"/>
<evidence type="ECO:0000313" key="2">
    <source>
        <dbReference type="Proteomes" id="UP000659344"/>
    </source>
</evidence>
<evidence type="ECO:0000313" key="1">
    <source>
        <dbReference type="EMBL" id="GGH24294.1"/>
    </source>
</evidence>
<accession>A0ABQ1YH26</accession>
<evidence type="ECO:0008006" key="3">
    <source>
        <dbReference type="Google" id="ProtNLM"/>
    </source>
</evidence>
<dbReference type="EMBL" id="BMFT01000001">
    <property type="protein sequence ID" value="GGH24294.1"/>
    <property type="molecule type" value="Genomic_DNA"/>
</dbReference>
<dbReference type="RefSeq" id="WP_188538959.1">
    <property type="nucleotide sequence ID" value="NZ_BMFT01000001.1"/>
</dbReference>
<protein>
    <recommendedName>
        <fullName evidence="3">DUF2487 domain-containing protein</fullName>
    </recommendedName>
</protein>